<protein>
    <submittedName>
        <fullName evidence="2">Toprim domain protein</fullName>
    </submittedName>
</protein>
<name>A0A7X0HQK2_9BACI</name>
<dbReference type="EMBL" id="JACHGK010000004">
    <property type="protein sequence ID" value="MBB6445038.1"/>
    <property type="molecule type" value="Genomic_DNA"/>
</dbReference>
<organism evidence="2 3">
    <name type="scientific">Bacillus benzoevorans</name>
    <dbReference type="NCBI Taxonomy" id="1456"/>
    <lineage>
        <taxon>Bacteria</taxon>
        <taxon>Bacillati</taxon>
        <taxon>Bacillota</taxon>
        <taxon>Bacilli</taxon>
        <taxon>Bacillales</taxon>
        <taxon>Bacillaceae</taxon>
        <taxon>Bacillus</taxon>
    </lineage>
</organism>
<dbReference type="PROSITE" id="PS50880">
    <property type="entry name" value="TOPRIM"/>
    <property type="match status" value="1"/>
</dbReference>
<dbReference type="CDD" id="cd01027">
    <property type="entry name" value="TOPRIM_RNase_M5_like"/>
    <property type="match status" value="1"/>
</dbReference>
<keyword evidence="3" id="KW-1185">Reference proteome</keyword>
<comment type="caution">
    <text evidence="2">The sequence shown here is derived from an EMBL/GenBank/DDBJ whole genome shotgun (WGS) entry which is preliminary data.</text>
</comment>
<evidence type="ECO:0000259" key="1">
    <source>
        <dbReference type="PROSITE" id="PS50880"/>
    </source>
</evidence>
<dbReference type="GO" id="GO:0043822">
    <property type="term" value="F:ribonuclease M5 activity"/>
    <property type="evidence" value="ECO:0007669"/>
    <property type="project" value="TreeGrafter"/>
</dbReference>
<dbReference type="InterPro" id="IPR006171">
    <property type="entry name" value="TOPRIM_dom"/>
</dbReference>
<feature type="domain" description="Toprim" evidence="1">
    <location>
        <begin position="31"/>
        <end position="119"/>
    </location>
</feature>
<dbReference type="AlphaFoldDB" id="A0A7X0HQK2"/>
<reference evidence="2 3" key="1">
    <citation type="submission" date="2020-08" db="EMBL/GenBank/DDBJ databases">
        <title>Genomic Encyclopedia of Type Strains, Phase IV (KMG-IV): sequencing the most valuable type-strain genomes for metagenomic binning, comparative biology and taxonomic classification.</title>
        <authorList>
            <person name="Goeker M."/>
        </authorList>
    </citation>
    <scope>NUCLEOTIDE SEQUENCE [LARGE SCALE GENOMIC DNA]</scope>
    <source>
        <strain evidence="2 3">DSM 5391</strain>
    </source>
</reference>
<sequence length="142" mass="15948">MADSTAAFAMMEVKPCLSNEGVANMTELVHDKIIIVEGISDKRKIQKVVKEPVDIICTNGTISQSLLDELIDHISDQEIFILVDADAAGEKLRRQLIREFPEAENLYIDRMYREVAAAPVQHLAEVLLRANLHVETRHLDKG</sequence>
<gene>
    <name evidence="2" type="ORF">HNR53_001648</name>
</gene>
<proteinExistence type="predicted"/>
<dbReference type="SUPFAM" id="SSF110455">
    <property type="entry name" value="Toprim domain"/>
    <property type="match status" value="1"/>
</dbReference>
<dbReference type="SMART" id="SM00493">
    <property type="entry name" value="TOPRIM"/>
    <property type="match status" value="1"/>
</dbReference>
<dbReference type="Pfam" id="PF01751">
    <property type="entry name" value="Toprim"/>
    <property type="match status" value="1"/>
</dbReference>
<evidence type="ECO:0000313" key="2">
    <source>
        <dbReference type="EMBL" id="MBB6445038.1"/>
    </source>
</evidence>
<dbReference type="PANTHER" id="PTHR39156">
    <property type="entry name" value="RIBONUCLEASE M5"/>
    <property type="match status" value="1"/>
</dbReference>
<dbReference type="GO" id="GO:0006364">
    <property type="term" value="P:rRNA processing"/>
    <property type="evidence" value="ECO:0007669"/>
    <property type="project" value="TreeGrafter"/>
</dbReference>
<dbReference type="InterPro" id="IPR034141">
    <property type="entry name" value="TOPRIM_RNase_M5-like"/>
</dbReference>
<evidence type="ECO:0000313" key="3">
    <source>
        <dbReference type="Proteomes" id="UP000531594"/>
    </source>
</evidence>
<dbReference type="PANTHER" id="PTHR39156:SF2">
    <property type="entry name" value="DNA PRIMASE (BACTERIAL TYPE) AND SMALL PRIMASE-LIKE PROTEINS"/>
    <property type="match status" value="1"/>
</dbReference>
<dbReference type="Gene3D" id="3.40.1360.10">
    <property type="match status" value="1"/>
</dbReference>
<dbReference type="Proteomes" id="UP000531594">
    <property type="component" value="Unassembled WGS sequence"/>
</dbReference>
<accession>A0A7X0HQK2</accession>